<dbReference type="InParanoid" id="B7QKP9"/>
<protein>
    <submittedName>
        <fullName evidence="2 3">Uncharacterized protein</fullName>
    </submittedName>
</protein>
<proteinExistence type="predicted"/>
<feature type="compositionally biased region" description="Polar residues" evidence="1">
    <location>
        <begin position="24"/>
        <end position="39"/>
    </location>
</feature>
<feature type="compositionally biased region" description="Low complexity" evidence="1">
    <location>
        <begin position="155"/>
        <end position="166"/>
    </location>
</feature>
<dbReference type="EMBL" id="ABJB011103489">
    <property type="status" value="NOT_ANNOTATED_CDS"/>
    <property type="molecule type" value="Genomic_DNA"/>
</dbReference>
<dbReference type="VEuPathDB" id="VectorBase:ISCI023692"/>
<feature type="compositionally biased region" description="Basic and acidic residues" evidence="1">
    <location>
        <begin position="91"/>
        <end position="104"/>
    </location>
</feature>
<reference evidence="2 4" key="1">
    <citation type="submission" date="2008-03" db="EMBL/GenBank/DDBJ databases">
        <title>Annotation of Ixodes scapularis.</title>
        <authorList>
            <consortium name="Ixodes scapularis Genome Project Consortium"/>
            <person name="Caler E."/>
            <person name="Hannick L.I."/>
            <person name="Bidwell S."/>
            <person name="Joardar V."/>
            <person name="Thiagarajan M."/>
            <person name="Amedeo P."/>
            <person name="Galinsky K.J."/>
            <person name="Schobel S."/>
            <person name="Inman J."/>
            <person name="Hostetler J."/>
            <person name="Miller J."/>
            <person name="Hammond M."/>
            <person name="Megy K."/>
            <person name="Lawson D."/>
            <person name="Kodira C."/>
            <person name="Sutton G."/>
            <person name="Meyer J."/>
            <person name="Hill C.A."/>
            <person name="Birren B."/>
            <person name="Nene V."/>
            <person name="Collins F."/>
            <person name="Alarcon-Chaidez F."/>
            <person name="Wikel S."/>
            <person name="Strausberg R."/>
        </authorList>
    </citation>
    <scope>NUCLEOTIDE SEQUENCE [LARGE SCALE GENOMIC DNA]</scope>
    <source>
        <strain evidence="4">Wikel</strain>
        <strain evidence="2">Wikel colony</strain>
    </source>
</reference>
<dbReference type="EnsemblMetazoa" id="ISCW023692-RA">
    <property type="protein sequence ID" value="ISCW023692-PA"/>
    <property type="gene ID" value="ISCW023692"/>
</dbReference>
<feature type="compositionally biased region" description="Basic residues" evidence="1">
    <location>
        <begin position="105"/>
        <end position="118"/>
    </location>
</feature>
<reference evidence="3" key="2">
    <citation type="submission" date="2020-05" db="UniProtKB">
        <authorList>
            <consortium name="EnsemblMetazoa"/>
        </authorList>
    </citation>
    <scope>IDENTIFICATION</scope>
    <source>
        <strain evidence="3">wikel</strain>
    </source>
</reference>
<feature type="region of interest" description="Disordered" evidence="1">
    <location>
        <begin position="62"/>
        <end position="223"/>
    </location>
</feature>
<evidence type="ECO:0000256" key="1">
    <source>
        <dbReference type="SAM" id="MobiDB-lite"/>
    </source>
</evidence>
<sequence length="223" mass="24907">MSSRTSTISNAPPHIENGDVRSDPNASFRNDNGRNSHAPTISIDPGIDAGLLLRVPDLAFSRDTSSAESLNRTPTPTQRQFLDLPSNSPCDNRRHSMQDCCHNDHQHRHHHRKHRDRKRSCPDMRGSNSADRRRRGSRSPMAPGHPDSTSVTPVSSRRSSASSLSRRSSRDNESCAHSRRTRCDDVSRRSSKCEDSRRSSRATDDTGGDGSRRSSRSGKDDRR</sequence>
<dbReference type="Proteomes" id="UP000001555">
    <property type="component" value="Unassembled WGS sequence"/>
</dbReference>
<evidence type="ECO:0000313" key="4">
    <source>
        <dbReference type="Proteomes" id="UP000001555"/>
    </source>
</evidence>
<dbReference type="AlphaFoldDB" id="B7QKP9"/>
<feature type="compositionally biased region" description="Basic and acidic residues" evidence="1">
    <location>
        <begin position="168"/>
        <end position="204"/>
    </location>
</feature>
<organism>
    <name type="scientific">Ixodes scapularis</name>
    <name type="common">Black-legged tick</name>
    <name type="synonym">Deer tick</name>
    <dbReference type="NCBI Taxonomy" id="6945"/>
    <lineage>
        <taxon>Eukaryota</taxon>
        <taxon>Metazoa</taxon>
        <taxon>Ecdysozoa</taxon>
        <taxon>Arthropoda</taxon>
        <taxon>Chelicerata</taxon>
        <taxon>Arachnida</taxon>
        <taxon>Acari</taxon>
        <taxon>Parasitiformes</taxon>
        <taxon>Ixodida</taxon>
        <taxon>Ixodoidea</taxon>
        <taxon>Ixodidae</taxon>
        <taxon>Ixodinae</taxon>
        <taxon>Ixodes</taxon>
    </lineage>
</organism>
<dbReference type="VEuPathDB" id="VectorBase:ISCW023692"/>
<dbReference type="EMBL" id="DS961565">
    <property type="protein sequence ID" value="EEC19421.1"/>
    <property type="molecule type" value="Genomic_DNA"/>
</dbReference>
<gene>
    <name evidence="2" type="ORF">IscW_ISCW023692</name>
</gene>
<dbReference type="HOGENOM" id="CLU_1241346_0_0_1"/>
<evidence type="ECO:0000313" key="2">
    <source>
        <dbReference type="EMBL" id="EEC19421.1"/>
    </source>
</evidence>
<keyword evidence="4" id="KW-1185">Reference proteome</keyword>
<name>B7QKP9_IXOSC</name>
<accession>B7QKP9</accession>
<feature type="region of interest" description="Disordered" evidence="1">
    <location>
        <begin position="1"/>
        <end position="46"/>
    </location>
</feature>
<feature type="compositionally biased region" description="Polar residues" evidence="1">
    <location>
        <begin position="1"/>
        <end position="10"/>
    </location>
</feature>
<feature type="compositionally biased region" description="Polar residues" evidence="1">
    <location>
        <begin position="62"/>
        <end position="90"/>
    </location>
</feature>
<dbReference type="PaxDb" id="6945-B7QKP9"/>
<evidence type="ECO:0000313" key="3">
    <source>
        <dbReference type="EnsemblMetazoa" id="ISCW023692-PA"/>
    </source>
</evidence>